<dbReference type="EMBL" id="WJXZ01000005">
    <property type="protein sequence ID" value="MRS61673.1"/>
    <property type="molecule type" value="Genomic_DNA"/>
</dbReference>
<protein>
    <recommendedName>
        <fullName evidence="2">DUF5681 domain-containing protein</fullName>
    </recommendedName>
</protein>
<name>A0A7K0EIK3_9BACT</name>
<dbReference type="AlphaFoldDB" id="A0A7K0EIK3"/>
<evidence type="ECO:0000259" key="2">
    <source>
        <dbReference type="Pfam" id="PF18932"/>
    </source>
</evidence>
<evidence type="ECO:0000256" key="1">
    <source>
        <dbReference type="SAM" id="MobiDB-lite"/>
    </source>
</evidence>
<dbReference type="Proteomes" id="UP000441754">
    <property type="component" value="Unassembled WGS sequence"/>
</dbReference>
<proteinExistence type="predicted"/>
<comment type="caution">
    <text evidence="3">The sequence shown here is derived from an EMBL/GenBank/DDBJ whole genome shotgun (WGS) entry which is preliminary data.</text>
</comment>
<dbReference type="RefSeq" id="WP_154175061.1">
    <property type="nucleotide sequence ID" value="NZ_WJXZ01000005.1"/>
</dbReference>
<gene>
    <name evidence="3" type="ORF">GJJ30_10270</name>
</gene>
<dbReference type="OrthoDB" id="885133at2"/>
<evidence type="ECO:0000313" key="3">
    <source>
        <dbReference type="EMBL" id="MRS61673.1"/>
    </source>
</evidence>
<feature type="domain" description="DUF5681" evidence="2">
    <location>
        <begin position="10"/>
        <end position="85"/>
    </location>
</feature>
<feature type="region of interest" description="Disordered" evidence="1">
    <location>
        <begin position="1"/>
        <end position="45"/>
    </location>
</feature>
<organism evidence="3 4">
    <name type="scientific">Larkinella terrae</name>
    <dbReference type="NCBI Taxonomy" id="2025311"/>
    <lineage>
        <taxon>Bacteria</taxon>
        <taxon>Pseudomonadati</taxon>
        <taxon>Bacteroidota</taxon>
        <taxon>Cytophagia</taxon>
        <taxon>Cytophagales</taxon>
        <taxon>Spirosomataceae</taxon>
        <taxon>Larkinella</taxon>
    </lineage>
</organism>
<reference evidence="3 4" key="1">
    <citation type="journal article" date="2018" name="Antonie Van Leeuwenhoek">
        <title>Larkinella terrae sp. nov., isolated from soil on Jeju Island, South Korea.</title>
        <authorList>
            <person name="Ten L.N."/>
            <person name="Jeon J."/>
            <person name="Park S.J."/>
            <person name="Park S."/>
            <person name="Lee S.Y."/>
            <person name="Kim M.K."/>
            <person name="Jung H.Y."/>
        </authorList>
    </citation>
    <scope>NUCLEOTIDE SEQUENCE [LARGE SCALE GENOMIC DNA]</scope>
    <source>
        <strain evidence="3 4">KCTC 52001</strain>
    </source>
</reference>
<evidence type="ECO:0000313" key="4">
    <source>
        <dbReference type="Proteomes" id="UP000441754"/>
    </source>
</evidence>
<sequence>MPNPENIEPHKFPKGVSGNPSGRPKESKNRNTTARIWLDTEENVKNPITKEESRLTQEDIMTLAMIKKARGGDVGAYKALLDSAYGSPKQFIEHTGEDGGPMKFEDLSKLSDDELRQRLATSRAAAAAIRERIDQPETGEE</sequence>
<accession>A0A7K0EIK3</accession>
<dbReference type="InterPro" id="IPR043736">
    <property type="entry name" value="DUF5681"/>
</dbReference>
<dbReference type="Pfam" id="PF18932">
    <property type="entry name" value="DUF5681"/>
    <property type="match status" value="1"/>
</dbReference>
<keyword evidence="4" id="KW-1185">Reference proteome</keyword>